<protein>
    <submittedName>
        <fullName evidence="2">Uncharacterized protein</fullName>
    </submittedName>
</protein>
<dbReference type="EMBL" id="RDBF01000010">
    <property type="protein sequence ID" value="RLV55140.1"/>
    <property type="molecule type" value="Genomic_DNA"/>
</dbReference>
<feature type="region of interest" description="Disordered" evidence="1">
    <location>
        <begin position="85"/>
        <end position="104"/>
    </location>
</feature>
<dbReference type="Proteomes" id="UP000282515">
    <property type="component" value="Unassembled WGS sequence"/>
</dbReference>
<proteinExistence type="predicted"/>
<evidence type="ECO:0000256" key="1">
    <source>
        <dbReference type="SAM" id="MobiDB-lite"/>
    </source>
</evidence>
<evidence type="ECO:0000313" key="3">
    <source>
        <dbReference type="Proteomes" id="UP000282515"/>
    </source>
</evidence>
<feature type="region of interest" description="Disordered" evidence="1">
    <location>
        <begin position="56"/>
        <end position="80"/>
    </location>
</feature>
<sequence>MLRALPALALAFSIPGCGADYPAELLGSIALQANEDGPFTAVVVVCRGRVDEIEVSRIDPTDPDDRTRSTDAGTWERRDEGLSRGVHELPLGDPGPEWVVRTPPNLDDPTKLYMFRGSGQLGDKGMRVLPQTSLSGEATARLQPRQLLFNDDEILTREEFDDCCRAHDPSGGGVGACSLDPDQRGAG</sequence>
<name>A0A3L8PIX0_9ACTN</name>
<gene>
    <name evidence="2" type="ORF">D9V41_12515</name>
</gene>
<accession>A0A3L8PIX0</accession>
<keyword evidence="3" id="KW-1185">Reference proteome</keyword>
<evidence type="ECO:0000313" key="2">
    <source>
        <dbReference type="EMBL" id="RLV55140.1"/>
    </source>
</evidence>
<reference evidence="2 3" key="1">
    <citation type="submission" date="2018-10" db="EMBL/GenBank/DDBJ databases">
        <title>Aeromicrobium sp. 9W16Y-2 whole genome shotgun sequence.</title>
        <authorList>
            <person name="Li F."/>
        </authorList>
    </citation>
    <scope>NUCLEOTIDE SEQUENCE [LARGE SCALE GENOMIC DNA]</scope>
    <source>
        <strain evidence="2 3">9W16Y-2</strain>
    </source>
</reference>
<organism evidence="2 3">
    <name type="scientific">Aeromicrobium phragmitis</name>
    <dbReference type="NCBI Taxonomy" id="2478914"/>
    <lineage>
        <taxon>Bacteria</taxon>
        <taxon>Bacillati</taxon>
        <taxon>Actinomycetota</taxon>
        <taxon>Actinomycetes</taxon>
        <taxon>Propionibacteriales</taxon>
        <taxon>Nocardioidaceae</taxon>
        <taxon>Aeromicrobium</taxon>
    </lineage>
</organism>
<dbReference type="AlphaFoldDB" id="A0A3L8PIX0"/>
<comment type="caution">
    <text evidence="2">The sequence shown here is derived from an EMBL/GenBank/DDBJ whole genome shotgun (WGS) entry which is preliminary data.</text>
</comment>